<organism evidence="2 3">
    <name type="scientific">Aureobasidium pullulans</name>
    <name type="common">Black yeast</name>
    <name type="synonym">Pullularia pullulans</name>
    <dbReference type="NCBI Taxonomy" id="5580"/>
    <lineage>
        <taxon>Eukaryota</taxon>
        <taxon>Fungi</taxon>
        <taxon>Dikarya</taxon>
        <taxon>Ascomycota</taxon>
        <taxon>Pezizomycotina</taxon>
        <taxon>Dothideomycetes</taxon>
        <taxon>Dothideomycetidae</taxon>
        <taxon>Dothideales</taxon>
        <taxon>Saccotheciaceae</taxon>
        <taxon>Aureobasidium</taxon>
    </lineage>
</organism>
<evidence type="ECO:0000256" key="1">
    <source>
        <dbReference type="SAM" id="Coils"/>
    </source>
</evidence>
<gene>
    <name evidence="2" type="ORF">D6D01_07790</name>
</gene>
<evidence type="ECO:0000313" key="2">
    <source>
        <dbReference type="EMBL" id="THY16051.1"/>
    </source>
</evidence>
<dbReference type="AlphaFoldDB" id="A0A4S9KJ21"/>
<evidence type="ECO:0000313" key="3">
    <source>
        <dbReference type="Proteomes" id="UP000306584"/>
    </source>
</evidence>
<proteinExistence type="predicted"/>
<dbReference type="Proteomes" id="UP000306584">
    <property type="component" value="Unassembled WGS sequence"/>
</dbReference>
<name>A0A4S9KJ21_AURPU</name>
<comment type="caution">
    <text evidence="2">The sequence shown here is derived from an EMBL/GenBank/DDBJ whole genome shotgun (WGS) entry which is preliminary data.</text>
</comment>
<protein>
    <submittedName>
        <fullName evidence="2">Uncharacterized protein</fullName>
    </submittedName>
</protein>
<accession>A0A4S9KJ21</accession>
<sequence length="186" mass="21584">MLVLTMANNQPTSIEDFEEAYNTVMQILKHHKLDTKEAIQKDMQPAIEEAQKLFKNKQTPAHIRLRVLIFLSATTDDWNVAEGYRLDAEFLCSILLRFPSSHKNGNLEQIQKEYRERLDELKVAQEEAKRLADFAEVDEWTEELVEVWDVKEIDADESVTETVSAVDSPIKSCYPSCLLHYPKRKD</sequence>
<dbReference type="EMBL" id="QZBD01000401">
    <property type="protein sequence ID" value="THY16051.1"/>
    <property type="molecule type" value="Genomic_DNA"/>
</dbReference>
<keyword evidence="1" id="KW-0175">Coiled coil</keyword>
<feature type="coiled-coil region" evidence="1">
    <location>
        <begin position="104"/>
        <end position="138"/>
    </location>
</feature>
<reference evidence="2 3" key="1">
    <citation type="submission" date="2018-10" db="EMBL/GenBank/DDBJ databases">
        <title>Fifty Aureobasidium pullulans genomes reveal a recombining polyextremotolerant generalist.</title>
        <authorList>
            <person name="Gostincar C."/>
            <person name="Turk M."/>
            <person name="Zajc J."/>
            <person name="Gunde-Cimerman N."/>
        </authorList>
    </citation>
    <scope>NUCLEOTIDE SEQUENCE [LARGE SCALE GENOMIC DNA]</scope>
    <source>
        <strain evidence="2 3">EXF-6604</strain>
    </source>
</reference>